<organism evidence="1">
    <name type="scientific">Veillonella parvula</name>
    <name type="common">Staphylococcus parvulus</name>
    <dbReference type="NCBI Taxonomy" id="29466"/>
    <lineage>
        <taxon>Bacteria</taxon>
        <taxon>Bacillati</taxon>
        <taxon>Bacillota</taxon>
        <taxon>Negativicutes</taxon>
        <taxon>Veillonellales</taxon>
        <taxon>Veillonellaceae</taxon>
        <taxon>Veillonella</taxon>
    </lineage>
</organism>
<gene>
    <name evidence="1" type="ORF">VPLFYP99_01385</name>
</gene>
<reference evidence="1" key="1">
    <citation type="submission" date="2019-11" db="EMBL/GenBank/DDBJ databases">
        <authorList>
            <person name="Feng L."/>
        </authorList>
    </citation>
    <scope>NUCLEOTIDE SEQUENCE</scope>
    <source>
        <strain evidence="1">VparvulaLFYP99</strain>
    </source>
</reference>
<protein>
    <submittedName>
        <fullName evidence="1">Uncharacterized protein</fullName>
    </submittedName>
</protein>
<dbReference type="AlphaFoldDB" id="A0A6N3A2Y7"/>
<proteinExistence type="predicted"/>
<sequence>MPDALENLTMKEFYLLLDGHYARKKEEDYKQAYFTYWMLAPNLGRESKITVEDIFNPLHQDMAKDKEREKEELLRTFNL</sequence>
<dbReference type="EMBL" id="CACRUG010000005">
    <property type="protein sequence ID" value="VYT86344.1"/>
    <property type="molecule type" value="Genomic_DNA"/>
</dbReference>
<evidence type="ECO:0000313" key="1">
    <source>
        <dbReference type="EMBL" id="VYT86344.1"/>
    </source>
</evidence>
<name>A0A6N3A2Y7_VEIPA</name>
<accession>A0A6N3A2Y7</accession>